<reference evidence="7" key="1">
    <citation type="journal article" date="2019" name="Int. J. Syst. Evol. Microbiol.">
        <title>The Global Catalogue of Microorganisms (GCM) 10K type strain sequencing project: providing services to taxonomists for standard genome sequencing and annotation.</title>
        <authorList>
            <consortium name="The Broad Institute Genomics Platform"/>
            <consortium name="The Broad Institute Genome Sequencing Center for Infectious Disease"/>
            <person name="Wu L."/>
            <person name="Ma J."/>
        </authorList>
    </citation>
    <scope>NUCLEOTIDE SEQUENCE [LARGE SCALE GENOMIC DNA]</scope>
    <source>
        <strain evidence="7">CGMCC 4.7466</strain>
    </source>
</reference>
<dbReference type="InterPro" id="IPR000917">
    <property type="entry name" value="Sulfatase_N"/>
</dbReference>
<protein>
    <submittedName>
        <fullName evidence="6">Arylsulfatase</fullName>
        <ecNumber evidence="6">3.1.6.-</ecNumber>
    </submittedName>
</protein>
<evidence type="ECO:0000256" key="2">
    <source>
        <dbReference type="ARBA" id="ARBA00022723"/>
    </source>
</evidence>
<dbReference type="RefSeq" id="WP_377062175.1">
    <property type="nucleotide sequence ID" value="NZ_JBHSJJ010000002.1"/>
</dbReference>
<evidence type="ECO:0000259" key="5">
    <source>
        <dbReference type="Pfam" id="PF00884"/>
    </source>
</evidence>
<gene>
    <name evidence="6" type="ORF">ACFPFU_05120</name>
</gene>
<dbReference type="Proteomes" id="UP001595818">
    <property type="component" value="Unassembled WGS sequence"/>
</dbReference>
<evidence type="ECO:0000256" key="1">
    <source>
        <dbReference type="ARBA" id="ARBA00008779"/>
    </source>
</evidence>
<dbReference type="PANTHER" id="PTHR42693:SF53">
    <property type="entry name" value="ENDO-4-O-SULFATASE"/>
    <property type="match status" value="1"/>
</dbReference>
<evidence type="ECO:0000313" key="7">
    <source>
        <dbReference type="Proteomes" id="UP001595818"/>
    </source>
</evidence>
<organism evidence="6 7">
    <name type="scientific">Negadavirga shengliensis</name>
    <dbReference type="NCBI Taxonomy" id="1389218"/>
    <lineage>
        <taxon>Bacteria</taxon>
        <taxon>Pseudomonadati</taxon>
        <taxon>Bacteroidota</taxon>
        <taxon>Cytophagia</taxon>
        <taxon>Cytophagales</taxon>
        <taxon>Cyclobacteriaceae</taxon>
        <taxon>Negadavirga</taxon>
    </lineage>
</organism>
<dbReference type="InterPro" id="IPR024607">
    <property type="entry name" value="Sulfatase_CS"/>
</dbReference>
<dbReference type="SUPFAM" id="SSF53649">
    <property type="entry name" value="Alkaline phosphatase-like"/>
    <property type="match status" value="1"/>
</dbReference>
<comment type="similarity">
    <text evidence="1">Belongs to the sulfatase family.</text>
</comment>
<dbReference type="EC" id="3.1.6.-" evidence="6"/>
<dbReference type="CDD" id="cd16025">
    <property type="entry name" value="PAS_like"/>
    <property type="match status" value="1"/>
</dbReference>
<proteinExistence type="inferred from homology"/>
<sequence>MADDLGYSDLGCYGGEIDTPHLDYLASNGIRFTRFYNTSRCCPTRASLLTGLYNQQAGVGEMTQDRGLPGYRGHLTENTITLAEVLKEAGYRTGMVGKWHVSNTVVQESSESQLAWLNHQEDHPYFSPVEQYPTSRGFEKYFGNIWGVVDFFDPFSLVNGTEPVKSVPDNYYHTDAISDTTVAYIKEFSQGDEPYFIYVAETAPHWPLHALPEDIEKYKDTYKVGWDSIRINRFRNLVDMGLADPHTSPLSSRINEELKWEDNPHQEWDARAMAVHAAMIDRMDQGIGRMIEALKEAGQLDNTLILFLSDNGASPENAMRYGPGFDRPSETRNGEEIAYPVDKDVLPGPQNTFASIGERWANVSNTPYRLAKAESYEGGIRTPLIAFWPNGIRENKGTISDHLGHVMDFMATFVELGNASYPQVYKGNTVTPVQGISFAPVLKGEQKETHETLFNEHFGTRYVREDGWKLVARNNEDWRLYKIYEDETELNDLSGIYPEKVKELERKWHDWASGNQVLPKK</sequence>
<dbReference type="InterPro" id="IPR017850">
    <property type="entry name" value="Alkaline_phosphatase_core_sf"/>
</dbReference>
<dbReference type="Pfam" id="PF00884">
    <property type="entry name" value="Sulfatase"/>
    <property type="match status" value="1"/>
</dbReference>
<comment type="caution">
    <text evidence="6">The sequence shown here is derived from an EMBL/GenBank/DDBJ whole genome shotgun (WGS) entry which is preliminary data.</text>
</comment>
<dbReference type="Gene3D" id="3.30.1120.10">
    <property type="match status" value="1"/>
</dbReference>
<dbReference type="Gene3D" id="3.40.720.10">
    <property type="entry name" value="Alkaline Phosphatase, subunit A"/>
    <property type="match status" value="1"/>
</dbReference>
<dbReference type="PROSITE" id="PS00149">
    <property type="entry name" value="SULFATASE_2"/>
    <property type="match status" value="1"/>
</dbReference>
<dbReference type="PANTHER" id="PTHR42693">
    <property type="entry name" value="ARYLSULFATASE FAMILY MEMBER"/>
    <property type="match status" value="1"/>
</dbReference>
<keyword evidence="7" id="KW-1185">Reference proteome</keyword>
<feature type="domain" description="Sulfatase N-terminal" evidence="5">
    <location>
        <begin position="1"/>
        <end position="417"/>
    </location>
</feature>
<keyword evidence="4" id="KW-0106">Calcium</keyword>
<evidence type="ECO:0000256" key="3">
    <source>
        <dbReference type="ARBA" id="ARBA00022801"/>
    </source>
</evidence>
<dbReference type="InterPro" id="IPR050738">
    <property type="entry name" value="Sulfatase"/>
</dbReference>
<dbReference type="GO" id="GO:0016787">
    <property type="term" value="F:hydrolase activity"/>
    <property type="evidence" value="ECO:0007669"/>
    <property type="project" value="UniProtKB-KW"/>
</dbReference>
<keyword evidence="3 6" id="KW-0378">Hydrolase</keyword>
<evidence type="ECO:0000256" key="4">
    <source>
        <dbReference type="ARBA" id="ARBA00022837"/>
    </source>
</evidence>
<accession>A0ABV9SXC0</accession>
<name>A0ABV9SXC0_9BACT</name>
<evidence type="ECO:0000313" key="6">
    <source>
        <dbReference type="EMBL" id="MFC4871057.1"/>
    </source>
</evidence>
<keyword evidence="2" id="KW-0479">Metal-binding</keyword>
<dbReference type="EMBL" id="JBHSJJ010000002">
    <property type="protein sequence ID" value="MFC4871057.1"/>
    <property type="molecule type" value="Genomic_DNA"/>
</dbReference>